<gene>
    <name evidence="1" type="ORF">H5410_044041</name>
</gene>
<comment type="caution">
    <text evidence="1">The sequence shown here is derived from an EMBL/GenBank/DDBJ whole genome shotgun (WGS) entry which is preliminary data.</text>
</comment>
<organism evidence="1 2">
    <name type="scientific">Solanum commersonii</name>
    <name type="common">Commerson's wild potato</name>
    <name type="synonym">Commerson's nightshade</name>
    <dbReference type="NCBI Taxonomy" id="4109"/>
    <lineage>
        <taxon>Eukaryota</taxon>
        <taxon>Viridiplantae</taxon>
        <taxon>Streptophyta</taxon>
        <taxon>Embryophyta</taxon>
        <taxon>Tracheophyta</taxon>
        <taxon>Spermatophyta</taxon>
        <taxon>Magnoliopsida</taxon>
        <taxon>eudicotyledons</taxon>
        <taxon>Gunneridae</taxon>
        <taxon>Pentapetalae</taxon>
        <taxon>asterids</taxon>
        <taxon>lamiids</taxon>
        <taxon>Solanales</taxon>
        <taxon>Solanaceae</taxon>
        <taxon>Solanoideae</taxon>
        <taxon>Solaneae</taxon>
        <taxon>Solanum</taxon>
    </lineage>
</organism>
<dbReference type="EMBL" id="JACXVP010000008">
    <property type="protein sequence ID" value="KAG5593527.1"/>
    <property type="molecule type" value="Genomic_DNA"/>
</dbReference>
<dbReference type="Proteomes" id="UP000824120">
    <property type="component" value="Chromosome 8"/>
</dbReference>
<name>A0A9J5Y102_SOLCO</name>
<reference evidence="1 2" key="1">
    <citation type="submission" date="2020-09" db="EMBL/GenBank/DDBJ databases">
        <title>De no assembly of potato wild relative species, Solanum commersonii.</title>
        <authorList>
            <person name="Cho K."/>
        </authorList>
    </citation>
    <scope>NUCLEOTIDE SEQUENCE [LARGE SCALE GENOMIC DNA]</scope>
    <source>
        <strain evidence="1">LZ3.2</strain>
        <tissue evidence="1">Leaf</tissue>
    </source>
</reference>
<protein>
    <submittedName>
        <fullName evidence="1">Uncharacterized protein</fullName>
    </submittedName>
</protein>
<accession>A0A9J5Y102</accession>
<sequence>MKIGKMGDLLAPGSESRSPKTLWTIAYKTWQNKRFTCSGDRLTWKMECFGRRNSRSVKSPWTIAHENRSPKSTWTIAHENRQNWGFTCSEDRLTFKIGRFGCEGQLSP</sequence>
<evidence type="ECO:0000313" key="1">
    <source>
        <dbReference type="EMBL" id="KAG5593527.1"/>
    </source>
</evidence>
<evidence type="ECO:0000313" key="2">
    <source>
        <dbReference type="Proteomes" id="UP000824120"/>
    </source>
</evidence>
<keyword evidence="2" id="KW-1185">Reference proteome</keyword>
<dbReference type="AlphaFoldDB" id="A0A9J5Y102"/>
<proteinExistence type="predicted"/>